<proteinExistence type="inferred from homology"/>
<evidence type="ECO:0000313" key="6">
    <source>
        <dbReference type="Proteomes" id="UP000051789"/>
    </source>
</evidence>
<keyword evidence="3" id="KW-0804">Transcription</keyword>
<dbReference type="Gene3D" id="1.10.10.10">
    <property type="entry name" value="Winged helix-like DNA-binding domain superfamily/Winged helix DNA-binding domain"/>
    <property type="match status" value="1"/>
</dbReference>
<dbReference type="PANTHER" id="PTHR30126:SF93">
    <property type="entry name" value="HTH LYSR-TYPE DOMAIN-CONTAINING PROTEIN"/>
    <property type="match status" value="1"/>
</dbReference>
<comment type="similarity">
    <text evidence="1">Belongs to the LysR transcriptional regulatory family.</text>
</comment>
<keyword evidence="6" id="KW-1185">Reference proteome</keyword>
<dbReference type="PANTHER" id="PTHR30126">
    <property type="entry name" value="HTH-TYPE TRANSCRIPTIONAL REGULATOR"/>
    <property type="match status" value="1"/>
</dbReference>
<dbReference type="PROSITE" id="PS50931">
    <property type="entry name" value="HTH_LYSR"/>
    <property type="match status" value="1"/>
</dbReference>
<protein>
    <submittedName>
        <fullName evidence="5">Transcriptional regulator</fullName>
    </submittedName>
</protein>
<dbReference type="RefSeq" id="WP_056969190.1">
    <property type="nucleotide sequence ID" value="NZ_AYZK01000002.1"/>
</dbReference>
<accession>A0A0R2CBN0</accession>
<dbReference type="GO" id="GO:0003700">
    <property type="term" value="F:DNA-binding transcription factor activity"/>
    <property type="evidence" value="ECO:0007669"/>
    <property type="project" value="InterPro"/>
</dbReference>
<evidence type="ECO:0000256" key="3">
    <source>
        <dbReference type="ARBA" id="ARBA00023163"/>
    </source>
</evidence>
<feature type="domain" description="HTH lysR-type" evidence="4">
    <location>
        <begin position="1"/>
        <end position="58"/>
    </location>
</feature>
<dbReference type="InterPro" id="IPR000847">
    <property type="entry name" value="LysR_HTH_N"/>
</dbReference>
<dbReference type="GO" id="GO:0000976">
    <property type="term" value="F:transcription cis-regulatory region binding"/>
    <property type="evidence" value="ECO:0007669"/>
    <property type="project" value="TreeGrafter"/>
</dbReference>
<organism evidence="5 6">
    <name type="scientific">Lacticaseibacillus thailandensis DSM 22698 = JCM 13996</name>
    <dbReference type="NCBI Taxonomy" id="1423810"/>
    <lineage>
        <taxon>Bacteria</taxon>
        <taxon>Bacillati</taxon>
        <taxon>Bacillota</taxon>
        <taxon>Bacilli</taxon>
        <taxon>Lactobacillales</taxon>
        <taxon>Lactobacillaceae</taxon>
        <taxon>Lacticaseibacillus</taxon>
    </lineage>
</organism>
<evidence type="ECO:0000313" key="5">
    <source>
        <dbReference type="EMBL" id="KRM87428.1"/>
    </source>
</evidence>
<dbReference type="STRING" id="1423810.FD19_GL000932"/>
<evidence type="ECO:0000259" key="4">
    <source>
        <dbReference type="PROSITE" id="PS50931"/>
    </source>
</evidence>
<dbReference type="SUPFAM" id="SSF53850">
    <property type="entry name" value="Periplasmic binding protein-like II"/>
    <property type="match status" value="1"/>
</dbReference>
<comment type="caution">
    <text evidence="5">The sequence shown here is derived from an EMBL/GenBank/DDBJ whole genome shotgun (WGS) entry which is preliminary data.</text>
</comment>
<dbReference type="InterPro" id="IPR036388">
    <property type="entry name" value="WH-like_DNA-bd_sf"/>
</dbReference>
<dbReference type="PATRIC" id="fig|1423810.4.peg.957"/>
<sequence>MQLNDLEIFRQLYELHSINATARALGFAQSNITARLQSLEREFNVQLFHRSHQGITPTKAGTEFYAYATAALKATARLRAHLHPDNARPQAIISTLLFNYLTSYRHVLSLQDYQYQLLSSTAIHTLTNTRVATVITYAQFQQPDYQPGPLHYLPAMFLRAPSATPSLPLLINSDQQCPFRARSLHFAAHHPVTTQAIDSWAAIINLVRAGQGVALLPAYLTQDDTLTRIPGTPGYRVPYRTYTRQ</sequence>
<evidence type="ECO:0000256" key="1">
    <source>
        <dbReference type="ARBA" id="ARBA00009437"/>
    </source>
</evidence>
<reference evidence="5 6" key="1">
    <citation type="journal article" date="2015" name="Genome Announc.">
        <title>Expanding the biotechnology potential of lactobacilli through comparative genomics of 213 strains and associated genera.</title>
        <authorList>
            <person name="Sun Z."/>
            <person name="Harris H.M."/>
            <person name="McCann A."/>
            <person name="Guo C."/>
            <person name="Argimon S."/>
            <person name="Zhang W."/>
            <person name="Yang X."/>
            <person name="Jeffery I.B."/>
            <person name="Cooney J.C."/>
            <person name="Kagawa T.F."/>
            <person name="Liu W."/>
            <person name="Song Y."/>
            <person name="Salvetti E."/>
            <person name="Wrobel A."/>
            <person name="Rasinkangas P."/>
            <person name="Parkhill J."/>
            <person name="Rea M.C."/>
            <person name="O'Sullivan O."/>
            <person name="Ritari J."/>
            <person name="Douillard F.P."/>
            <person name="Paul Ross R."/>
            <person name="Yang R."/>
            <person name="Briner A.E."/>
            <person name="Felis G.E."/>
            <person name="de Vos W.M."/>
            <person name="Barrangou R."/>
            <person name="Klaenhammer T.R."/>
            <person name="Caufield P.W."/>
            <person name="Cui Y."/>
            <person name="Zhang H."/>
            <person name="O'Toole P.W."/>
        </authorList>
    </citation>
    <scope>NUCLEOTIDE SEQUENCE [LARGE SCALE GENOMIC DNA]</scope>
    <source>
        <strain evidence="5 6">DSM 22698</strain>
    </source>
</reference>
<name>A0A0R2CBN0_9LACO</name>
<dbReference type="AlphaFoldDB" id="A0A0R2CBN0"/>
<dbReference type="Pfam" id="PF00126">
    <property type="entry name" value="HTH_1"/>
    <property type="match status" value="1"/>
</dbReference>
<dbReference type="EMBL" id="AYZK01000002">
    <property type="protein sequence ID" value="KRM87428.1"/>
    <property type="molecule type" value="Genomic_DNA"/>
</dbReference>
<dbReference type="SUPFAM" id="SSF46785">
    <property type="entry name" value="Winged helix' DNA-binding domain"/>
    <property type="match status" value="1"/>
</dbReference>
<keyword evidence="2" id="KW-0805">Transcription regulation</keyword>
<gene>
    <name evidence="5" type="ORF">FD19_GL000932</name>
</gene>
<dbReference type="Proteomes" id="UP000051789">
    <property type="component" value="Unassembled WGS sequence"/>
</dbReference>
<dbReference type="InterPro" id="IPR036390">
    <property type="entry name" value="WH_DNA-bd_sf"/>
</dbReference>
<evidence type="ECO:0000256" key="2">
    <source>
        <dbReference type="ARBA" id="ARBA00023015"/>
    </source>
</evidence>